<evidence type="ECO:0000256" key="1">
    <source>
        <dbReference type="ARBA" id="ARBA00022737"/>
    </source>
</evidence>
<feature type="domain" description="DC1" evidence="2">
    <location>
        <begin position="51"/>
        <end position="104"/>
    </location>
</feature>
<dbReference type="InterPro" id="IPR004146">
    <property type="entry name" value="DC1"/>
</dbReference>
<comment type="caution">
    <text evidence="3">The sequence shown here is derived from an EMBL/GenBank/DDBJ whole genome shotgun (WGS) entry which is preliminary data.</text>
</comment>
<dbReference type="AlphaFoldDB" id="A0A9Q0F6C0"/>
<sequence>WTGLMTFNFEQYIALEIKRGILKLRERDDCDFRLCESCFESSFPPQVPHHPLHPAHPLVLLSGGYTGGSLRKGYICDGCDCYSVGFAYRCEEEGCDFKLDVQCALLMNNQTIESSSKPGAGRRTKEHYMHPDQDHHLTLFNCKLPHLTCKLCGGQIIGAAYGCSECRAFLHEACAELGQEIRHPYHLNHPLRTFTAERPDGRCGACHASFDVAAFLFPIYQCLVCRCRFHSSCAAKSLFTAPMKHERHEHRIHYINEKSWKSRNITYQCDACKADCERSYYKCLQCEYHIHLRCLGLPDTVHHPDHHCHPLTLEDSYVEDDDSGEYYCHSCGMRRHGDHPVYRCRECPDYAPPFAAHIECMTSQEYPWINWGSMVSANPAAEATKQIQQQYPTLVEFDEGKRKPQCQRQIKIEDFSNNHHLIFHEDCNKDLRIQCDACNDRNILV</sequence>
<dbReference type="Proteomes" id="UP001141552">
    <property type="component" value="Unassembled WGS sequence"/>
</dbReference>
<keyword evidence="1" id="KW-0677">Repeat</keyword>
<keyword evidence="4" id="KW-1185">Reference proteome</keyword>
<reference evidence="3" key="2">
    <citation type="journal article" date="2023" name="Plants (Basel)">
        <title>Annotation of the Turnera subulata (Passifloraceae) Draft Genome Reveals the S-Locus Evolved after the Divergence of Turneroideae from Passifloroideae in a Stepwise Manner.</title>
        <authorList>
            <person name="Henning P.M."/>
            <person name="Roalson E.H."/>
            <person name="Mir W."/>
            <person name="McCubbin A.G."/>
            <person name="Shore J.S."/>
        </authorList>
    </citation>
    <scope>NUCLEOTIDE SEQUENCE</scope>
    <source>
        <strain evidence="3">F60SS</strain>
    </source>
</reference>
<feature type="non-terminal residue" evidence="3">
    <location>
        <position position="1"/>
    </location>
</feature>
<dbReference type="SUPFAM" id="SSF57889">
    <property type="entry name" value="Cysteine-rich domain"/>
    <property type="match status" value="3"/>
</dbReference>
<dbReference type="PANTHER" id="PTHR46288:SF27">
    <property type="entry name" value="CYSTEINE_HISTIDINE-RICH C1 DOMAIN FAMILY PROTEIN"/>
    <property type="match status" value="1"/>
</dbReference>
<dbReference type="EMBL" id="JAKUCV010006856">
    <property type="protein sequence ID" value="KAJ4825567.1"/>
    <property type="molecule type" value="Genomic_DNA"/>
</dbReference>
<dbReference type="InterPro" id="IPR046349">
    <property type="entry name" value="C1-like_sf"/>
</dbReference>
<dbReference type="OrthoDB" id="1650216at2759"/>
<name>A0A9Q0F6C0_9ROSI</name>
<evidence type="ECO:0000313" key="4">
    <source>
        <dbReference type="Proteomes" id="UP001141552"/>
    </source>
</evidence>
<reference evidence="3" key="1">
    <citation type="submission" date="2022-02" db="EMBL/GenBank/DDBJ databases">
        <authorList>
            <person name="Henning P.M."/>
            <person name="McCubbin A.G."/>
            <person name="Shore J.S."/>
        </authorList>
    </citation>
    <scope>NUCLEOTIDE SEQUENCE</scope>
    <source>
        <strain evidence="3">F60SS</strain>
        <tissue evidence="3">Leaves</tissue>
    </source>
</reference>
<proteinExistence type="predicted"/>
<protein>
    <recommendedName>
        <fullName evidence="2">DC1 domain-containing protein</fullName>
    </recommendedName>
</protein>
<gene>
    <name evidence="3" type="ORF">Tsubulata_006501</name>
</gene>
<accession>A0A9Q0F6C0</accession>
<evidence type="ECO:0000313" key="3">
    <source>
        <dbReference type="EMBL" id="KAJ4825567.1"/>
    </source>
</evidence>
<organism evidence="3 4">
    <name type="scientific">Turnera subulata</name>
    <dbReference type="NCBI Taxonomy" id="218843"/>
    <lineage>
        <taxon>Eukaryota</taxon>
        <taxon>Viridiplantae</taxon>
        <taxon>Streptophyta</taxon>
        <taxon>Embryophyta</taxon>
        <taxon>Tracheophyta</taxon>
        <taxon>Spermatophyta</taxon>
        <taxon>Magnoliopsida</taxon>
        <taxon>eudicotyledons</taxon>
        <taxon>Gunneridae</taxon>
        <taxon>Pentapetalae</taxon>
        <taxon>rosids</taxon>
        <taxon>fabids</taxon>
        <taxon>Malpighiales</taxon>
        <taxon>Passifloraceae</taxon>
        <taxon>Turnera</taxon>
    </lineage>
</organism>
<dbReference type="Pfam" id="PF03107">
    <property type="entry name" value="C1_2"/>
    <property type="match status" value="2"/>
</dbReference>
<dbReference type="PANTHER" id="PTHR46288">
    <property type="entry name" value="PHORBOL-ESTER/DAG-TYPE DOMAIN-CONTAINING PROTEIN"/>
    <property type="match status" value="1"/>
</dbReference>
<evidence type="ECO:0000259" key="2">
    <source>
        <dbReference type="Pfam" id="PF03107"/>
    </source>
</evidence>
<feature type="domain" description="DC1" evidence="2">
    <location>
        <begin position="306"/>
        <end position="361"/>
    </location>
</feature>